<dbReference type="CDD" id="cd16325">
    <property type="entry name" value="LolA"/>
    <property type="match status" value="1"/>
</dbReference>
<evidence type="ECO:0000256" key="4">
    <source>
        <dbReference type="ARBA" id="ARBA00014035"/>
    </source>
</evidence>
<dbReference type="EMBL" id="BAAAET010000001">
    <property type="protein sequence ID" value="GAA0685590.1"/>
    <property type="molecule type" value="Genomic_DNA"/>
</dbReference>
<evidence type="ECO:0000256" key="10">
    <source>
        <dbReference type="HAMAP-Rule" id="MF_00240"/>
    </source>
</evidence>
<keyword evidence="7 10" id="KW-0574">Periplasm</keyword>
<dbReference type="PANTHER" id="PTHR35869:SF1">
    <property type="entry name" value="OUTER-MEMBRANE LIPOPROTEIN CARRIER PROTEIN"/>
    <property type="match status" value="1"/>
</dbReference>
<evidence type="ECO:0000256" key="6">
    <source>
        <dbReference type="ARBA" id="ARBA00022729"/>
    </source>
</evidence>
<organism evidence="11 12">
    <name type="scientific">Marinobacterium maritimum</name>
    <dbReference type="NCBI Taxonomy" id="500162"/>
    <lineage>
        <taxon>Bacteria</taxon>
        <taxon>Pseudomonadati</taxon>
        <taxon>Pseudomonadota</taxon>
        <taxon>Gammaproteobacteria</taxon>
        <taxon>Oceanospirillales</taxon>
        <taxon>Oceanospirillaceae</taxon>
        <taxon>Marinobacterium</taxon>
    </lineage>
</organism>
<accession>A0ABN1I411</accession>
<evidence type="ECO:0000313" key="12">
    <source>
        <dbReference type="Proteomes" id="UP001499915"/>
    </source>
</evidence>
<evidence type="ECO:0000256" key="1">
    <source>
        <dbReference type="ARBA" id="ARBA00004418"/>
    </source>
</evidence>
<sequence length="225" mass="24740" precursor="true">MLKSFVTKTLATAAFTLGVSTVNAAPADGAVYPVDGPVKELSNLLSGHASAKADFTQFALSSDGDRAEDSSGYFVVARPNRFRWVTEAPFMQEIVSDGDYIWIHDPDLEQVTRKPATGQNNSAPAMILNGQIEQLSERFSIERIDGNESGVALYELKPLDAENATFARIRLLFEQQRITELSMEDSLGQRSMLVLHDLEYDPELPEGVFEFIPPEGSDVILDPGQ</sequence>
<gene>
    <name evidence="10 11" type="primary">lolA</name>
    <name evidence="11" type="ORF">GCM10009104_09050</name>
</gene>
<evidence type="ECO:0000256" key="8">
    <source>
        <dbReference type="ARBA" id="ARBA00022927"/>
    </source>
</evidence>
<evidence type="ECO:0000256" key="2">
    <source>
        <dbReference type="ARBA" id="ARBA00007615"/>
    </source>
</evidence>
<comment type="similarity">
    <text evidence="2 10">Belongs to the LolA family.</text>
</comment>
<dbReference type="Proteomes" id="UP001499915">
    <property type="component" value="Unassembled WGS sequence"/>
</dbReference>
<dbReference type="HAMAP" id="MF_00240">
    <property type="entry name" value="LolA"/>
    <property type="match status" value="1"/>
</dbReference>
<dbReference type="InterPro" id="IPR004564">
    <property type="entry name" value="OM_lipoprot_carrier_LolA-like"/>
</dbReference>
<keyword evidence="12" id="KW-1185">Reference proteome</keyword>
<protein>
    <recommendedName>
        <fullName evidence="4 10">Outer-membrane lipoprotein carrier protein</fullName>
    </recommendedName>
</protein>
<comment type="caution">
    <text evidence="11">The sequence shown here is derived from an EMBL/GenBank/DDBJ whole genome shotgun (WGS) entry which is preliminary data.</text>
</comment>
<reference evidence="11 12" key="1">
    <citation type="journal article" date="2019" name="Int. J. Syst. Evol. Microbiol.">
        <title>The Global Catalogue of Microorganisms (GCM) 10K type strain sequencing project: providing services to taxonomists for standard genome sequencing and annotation.</title>
        <authorList>
            <consortium name="The Broad Institute Genomics Platform"/>
            <consortium name="The Broad Institute Genome Sequencing Center for Infectious Disease"/>
            <person name="Wu L."/>
            <person name="Ma J."/>
        </authorList>
    </citation>
    <scope>NUCLEOTIDE SEQUENCE [LARGE SCALE GENOMIC DNA]</scope>
    <source>
        <strain evidence="11 12">JCM 15134</strain>
    </source>
</reference>
<keyword evidence="8 10" id="KW-0653">Protein transport</keyword>
<feature type="chain" id="PRO_5044925714" description="Outer-membrane lipoprotein carrier protein" evidence="10">
    <location>
        <begin position="25"/>
        <end position="225"/>
    </location>
</feature>
<keyword evidence="6 10" id="KW-0732">Signal</keyword>
<keyword evidence="9 10" id="KW-0143">Chaperone</keyword>
<dbReference type="InterPro" id="IPR018323">
    <property type="entry name" value="OM_lipoprot_carrier_LolA_Pbac"/>
</dbReference>
<evidence type="ECO:0000313" key="11">
    <source>
        <dbReference type="EMBL" id="GAA0685590.1"/>
    </source>
</evidence>
<dbReference type="InterPro" id="IPR029046">
    <property type="entry name" value="LolA/LolB/LppX"/>
</dbReference>
<dbReference type="NCBIfam" id="TIGR00547">
    <property type="entry name" value="lolA"/>
    <property type="match status" value="1"/>
</dbReference>
<feature type="signal peptide" evidence="10">
    <location>
        <begin position="1"/>
        <end position="24"/>
    </location>
</feature>
<keyword evidence="11" id="KW-0449">Lipoprotein</keyword>
<comment type="function">
    <text evidence="10">Participates in the translocation of lipoproteins from the inner membrane to the outer membrane. Only forms a complex with a lipoprotein if the residue after the N-terminal Cys is not an aspartate (The Asp acts as a targeting signal to indicate that the lipoprotein should stay in the inner membrane).</text>
</comment>
<comment type="subunit">
    <text evidence="3 10">Monomer.</text>
</comment>
<evidence type="ECO:0000256" key="3">
    <source>
        <dbReference type="ARBA" id="ARBA00011245"/>
    </source>
</evidence>
<proteinExistence type="inferred from homology"/>
<name>A0ABN1I411_9GAMM</name>
<dbReference type="PANTHER" id="PTHR35869">
    <property type="entry name" value="OUTER-MEMBRANE LIPOPROTEIN CARRIER PROTEIN"/>
    <property type="match status" value="1"/>
</dbReference>
<dbReference type="Pfam" id="PF03548">
    <property type="entry name" value="LolA"/>
    <property type="match status" value="1"/>
</dbReference>
<dbReference type="SUPFAM" id="SSF89392">
    <property type="entry name" value="Prokaryotic lipoproteins and lipoprotein localization factors"/>
    <property type="match status" value="1"/>
</dbReference>
<dbReference type="RefSeq" id="WP_343802918.1">
    <property type="nucleotide sequence ID" value="NZ_BAAAET010000001.1"/>
</dbReference>
<dbReference type="Gene3D" id="2.50.20.10">
    <property type="entry name" value="Lipoprotein localisation LolA/LolB/LppX"/>
    <property type="match status" value="1"/>
</dbReference>
<evidence type="ECO:0000256" key="7">
    <source>
        <dbReference type="ARBA" id="ARBA00022764"/>
    </source>
</evidence>
<keyword evidence="5 10" id="KW-0813">Transport</keyword>
<comment type="subcellular location">
    <subcellularLocation>
        <location evidence="1 10">Periplasm</location>
    </subcellularLocation>
</comment>
<evidence type="ECO:0000256" key="9">
    <source>
        <dbReference type="ARBA" id="ARBA00023186"/>
    </source>
</evidence>
<evidence type="ECO:0000256" key="5">
    <source>
        <dbReference type="ARBA" id="ARBA00022448"/>
    </source>
</evidence>